<protein>
    <recommendedName>
        <fullName evidence="3 14">UDP-N-acetylmuramate--L-alanine ligase</fullName>
        <ecNumber evidence="3 14">6.3.2.8</ecNumber>
    </recommendedName>
    <alternativeName>
        <fullName evidence="14">UDP-N-acetylmuramoyl-L-alanine synthetase</fullName>
    </alternativeName>
</protein>
<evidence type="ECO:0000259" key="15">
    <source>
        <dbReference type="Pfam" id="PF01225"/>
    </source>
</evidence>
<dbReference type="HAMAP" id="MF_00046">
    <property type="entry name" value="MurC"/>
    <property type="match status" value="1"/>
</dbReference>
<keyword evidence="10 14" id="KW-0573">Peptidoglycan synthesis</keyword>
<keyword evidence="6 14" id="KW-0132">Cell division</keyword>
<feature type="binding site" evidence="14">
    <location>
        <begin position="116"/>
        <end position="122"/>
    </location>
    <ligand>
        <name>ATP</name>
        <dbReference type="ChEBI" id="CHEBI:30616"/>
    </ligand>
</feature>
<keyword evidence="7 14" id="KW-0547">Nucleotide-binding</keyword>
<evidence type="ECO:0000313" key="18">
    <source>
        <dbReference type="EMBL" id="KKW31876.1"/>
    </source>
</evidence>
<dbReference type="PANTHER" id="PTHR43445:SF3">
    <property type="entry name" value="UDP-N-ACETYLMURAMATE--L-ALANINE LIGASE"/>
    <property type="match status" value="1"/>
</dbReference>
<dbReference type="InterPro" id="IPR013221">
    <property type="entry name" value="Mur_ligase_cen"/>
</dbReference>
<dbReference type="SUPFAM" id="SSF53623">
    <property type="entry name" value="MurD-like peptide ligases, catalytic domain"/>
    <property type="match status" value="1"/>
</dbReference>
<keyword evidence="9 14" id="KW-0133">Cell shape</keyword>
<evidence type="ECO:0000256" key="1">
    <source>
        <dbReference type="ARBA" id="ARBA00004496"/>
    </source>
</evidence>
<evidence type="ECO:0000256" key="4">
    <source>
        <dbReference type="ARBA" id="ARBA00022490"/>
    </source>
</evidence>
<keyword evidence="4 14" id="KW-0963">Cytoplasm</keyword>
<evidence type="ECO:0000256" key="2">
    <source>
        <dbReference type="ARBA" id="ARBA00004752"/>
    </source>
</evidence>
<dbReference type="PANTHER" id="PTHR43445">
    <property type="entry name" value="UDP-N-ACETYLMURAMATE--L-ALANINE LIGASE-RELATED"/>
    <property type="match status" value="1"/>
</dbReference>
<dbReference type="AlphaFoldDB" id="A0A0G1XLV1"/>
<dbReference type="InterPro" id="IPR036615">
    <property type="entry name" value="Mur_ligase_C_dom_sf"/>
</dbReference>
<evidence type="ECO:0000256" key="9">
    <source>
        <dbReference type="ARBA" id="ARBA00022960"/>
    </source>
</evidence>
<organism evidence="18 19">
    <name type="scientific">Candidatus Uhrbacteria bacterium GW2011_GWA2_53_10</name>
    <dbReference type="NCBI Taxonomy" id="1618980"/>
    <lineage>
        <taxon>Bacteria</taxon>
        <taxon>Candidatus Uhriibacteriota</taxon>
    </lineage>
</organism>
<evidence type="ECO:0000256" key="6">
    <source>
        <dbReference type="ARBA" id="ARBA00022618"/>
    </source>
</evidence>
<dbReference type="Gene3D" id="3.40.1190.10">
    <property type="entry name" value="Mur-like, catalytic domain"/>
    <property type="match status" value="1"/>
</dbReference>
<dbReference type="InterPro" id="IPR005758">
    <property type="entry name" value="UDP-N-AcMur_Ala_ligase_MurC"/>
</dbReference>
<evidence type="ECO:0000256" key="12">
    <source>
        <dbReference type="ARBA" id="ARBA00023316"/>
    </source>
</evidence>
<dbReference type="EC" id="6.3.2.8" evidence="3 14"/>
<evidence type="ECO:0000256" key="11">
    <source>
        <dbReference type="ARBA" id="ARBA00023306"/>
    </source>
</evidence>
<comment type="catalytic activity">
    <reaction evidence="13 14">
        <text>UDP-N-acetyl-alpha-D-muramate + L-alanine + ATP = UDP-N-acetyl-alpha-D-muramoyl-L-alanine + ADP + phosphate + H(+)</text>
        <dbReference type="Rhea" id="RHEA:23372"/>
        <dbReference type="ChEBI" id="CHEBI:15378"/>
        <dbReference type="ChEBI" id="CHEBI:30616"/>
        <dbReference type="ChEBI" id="CHEBI:43474"/>
        <dbReference type="ChEBI" id="CHEBI:57972"/>
        <dbReference type="ChEBI" id="CHEBI:70757"/>
        <dbReference type="ChEBI" id="CHEBI:83898"/>
        <dbReference type="ChEBI" id="CHEBI:456216"/>
        <dbReference type="EC" id="6.3.2.8"/>
    </reaction>
</comment>
<dbReference type="GO" id="GO:0009252">
    <property type="term" value="P:peptidoglycan biosynthetic process"/>
    <property type="evidence" value="ECO:0007669"/>
    <property type="project" value="UniProtKB-UniRule"/>
</dbReference>
<comment type="similarity">
    <text evidence="14">Belongs to the MurCDEF family.</text>
</comment>
<feature type="domain" description="Mur ligase C-terminal" evidence="16">
    <location>
        <begin position="315"/>
        <end position="460"/>
    </location>
</feature>
<dbReference type="GO" id="GO:0051301">
    <property type="term" value="P:cell division"/>
    <property type="evidence" value="ECO:0007669"/>
    <property type="project" value="UniProtKB-KW"/>
</dbReference>
<dbReference type="GO" id="GO:0005737">
    <property type="term" value="C:cytoplasm"/>
    <property type="evidence" value="ECO:0007669"/>
    <property type="project" value="UniProtKB-SubCell"/>
</dbReference>
<comment type="caution">
    <text evidence="18">The sequence shown here is derived from an EMBL/GenBank/DDBJ whole genome shotgun (WGS) entry which is preliminary data.</text>
</comment>
<keyword evidence="12 14" id="KW-0961">Cell wall biogenesis/degradation</keyword>
<evidence type="ECO:0000256" key="5">
    <source>
        <dbReference type="ARBA" id="ARBA00022598"/>
    </source>
</evidence>
<keyword evidence="8 14" id="KW-0067">ATP-binding</keyword>
<dbReference type="EMBL" id="LCRI01000042">
    <property type="protein sequence ID" value="KKW31876.1"/>
    <property type="molecule type" value="Genomic_DNA"/>
</dbReference>
<dbReference type="NCBIfam" id="TIGR01082">
    <property type="entry name" value="murC"/>
    <property type="match status" value="1"/>
</dbReference>
<name>A0A0G1XLV1_9BACT</name>
<comment type="subcellular location">
    <subcellularLocation>
        <location evidence="1 14">Cytoplasm</location>
    </subcellularLocation>
</comment>
<dbReference type="InterPro" id="IPR050061">
    <property type="entry name" value="MurCDEF_pg_biosynth"/>
</dbReference>
<dbReference type="Gene3D" id="3.40.50.720">
    <property type="entry name" value="NAD(P)-binding Rossmann-like Domain"/>
    <property type="match status" value="1"/>
</dbReference>
<dbReference type="GO" id="GO:0008360">
    <property type="term" value="P:regulation of cell shape"/>
    <property type="evidence" value="ECO:0007669"/>
    <property type="project" value="UniProtKB-KW"/>
</dbReference>
<dbReference type="Pfam" id="PF01225">
    <property type="entry name" value="Mur_ligase"/>
    <property type="match status" value="1"/>
</dbReference>
<evidence type="ECO:0000256" key="13">
    <source>
        <dbReference type="ARBA" id="ARBA00047833"/>
    </source>
</evidence>
<evidence type="ECO:0000259" key="17">
    <source>
        <dbReference type="Pfam" id="PF08245"/>
    </source>
</evidence>
<dbReference type="Pfam" id="PF02875">
    <property type="entry name" value="Mur_ligase_C"/>
    <property type="match status" value="1"/>
</dbReference>
<feature type="domain" description="Mur ligase central" evidence="17">
    <location>
        <begin position="114"/>
        <end position="293"/>
    </location>
</feature>
<dbReference type="GO" id="GO:0071555">
    <property type="term" value="P:cell wall organization"/>
    <property type="evidence" value="ECO:0007669"/>
    <property type="project" value="UniProtKB-KW"/>
</dbReference>
<dbReference type="InterPro" id="IPR004101">
    <property type="entry name" value="Mur_ligase_C"/>
</dbReference>
<feature type="domain" description="Mur ligase N-terminal catalytic" evidence="15">
    <location>
        <begin position="12"/>
        <end position="109"/>
    </location>
</feature>
<dbReference type="Proteomes" id="UP000034711">
    <property type="component" value="Unassembled WGS sequence"/>
</dbReference>
<gene>
    <name evidence="14" type="primary">murC</name>
    <name evidence="18" type="ORF">UY77_C0042G0003</name>
</gene>
<evidence type="ECO:0000256" key="10">
    <source>
        <dbReference type="ARBA" id="ARBA00022984"/>
    </source>
</evidence>
<comment type="function">
    <text evidence="14">Cell wall formation.</text>
</comment>
<dbReference type="SUPFAM" id="SSF53244">
    <property type="entry name" value="MurD-like peptide ligases, peptide-binding domain"/>
    <property type="match status" value="1"/>
</dbReference>
<accession>A0A0G1XLV1</accession>
<dbReference type="InterPro" id="IPR036565">
    <property type="entry name" value="Mur-like_cat_sf"/>
</dbReference>
<dbReference type="InterPro" id="IPR000713">
    <property type="entry name" value="Mur_ligase_N"/>
</dbReference>
<dbReference type="GO" id="GO:0005524">
    <property type="term" value="F:ATP binding"/>
    <property type="evidence" value="ECO:0007669"/>
    <property type="project" value="UniProtKB-UniRule"/>
</dbReference>
<comment type="pathway">
    <text evidence="2 14">Cell wall biogenesis; peptidoglycan biosynthesis.</text>
</comment>
<proteinExistence type="inferred from homology"/>
<reference evidence="18 19" key="1">
    <citation type="journal article" date="2015" name="Nature">
        <title>rRNA introns, odd ribosomes, and small enigmatic genomes across a large radiation of phyla.</title>
        <authorList>
            <person name="Brown C.T."/>
            <person name="Hug L.A."/>
            <person name="Thomas B.C."/>
            <person name="Sharon I."/>
            <person name="Castelle C.J."/>
            <person name="Singh A."/>
            <person name="Wilkins M.J."/>
            <person name="Williams K.H."/>
            <person name="Banfield J.F."/>
        </authorList>
    </citation>
    <scope>NUCLEOTIDE SEQUENCE [LARGE SCALE GENOMIC DNA]</scope>
</reference>
<dbReference type="UniPathway" id="UPA00219"/>
<keyword evidence="5 14" id="KW-0436">Ligase</keyword>
<evidence type="ECO:0000256" key="7">
    <source>
        <dbReference type="ARBA" id="ARBA00022741"/>
    </source>
</evidence>
<sequence length="472" mass="51124">MNFKGKNITAAHCVGIGGIGVSAVAKLLAAAGVRVSGSDIEESFIIEELRARGVAVVLGHRAENVPSDAQLLVYTPAAGENNPERVRARELGVLQMSYPEFLGELSRSYKTIAVSGTHGKSTTTAMIGLILEAAGFDPTVIVGSRVPAFPDGNLRVGNSEWLVVEACEHQGNMRHISASVAVVTAIEKDHLDYYRDLAHIVAAFQEFIDVARVDGTVVFNADDERCAGLALGARQGVEFGIEHEATWVARDRAVRNKKQEFVVYNNRENCGLWSLAVPGIFNVRNALAAGAAAFVVGVPVGVIRDTLAKFTGIWRRFELVGVMPGVGAHVVSDYGHHPTAVRVTLEAAREQYPGHRIVLVFQPHQHNRTKNLFDDFVEALCGADVLIGVEIYDVAGREEERDQSVSTLTLVEAVEKRVQRNGYEGPEPEAVVYAAGLNEAEELAREYAREDDVILVMGAGDVWQVAGRLVRP</sequence>
<dbReference type="GO" id="GO:0008763">
    <property type="term" value="F:UDP-N-acetylmuramate-L-alanine ligase activity"/>
    <property type="evidence" value="ECO:0007669"/>
    <property type="project" value="UniProtKB-UniRule"/>
</dbReference>
<evidence type="ECO:0000256" key="3">
    <source>
        <dbReference type="ARBA" id="ARBA00012211"/>
    </source>
</evidence>
<dbReference type="Gene3D" id="3.90.190.20">
    <property type="entry name" value="Mur ligase, C-terminal domain"/>
    <property type="match status" value="1"/>
</dbReference>
<keyword evidence="11 14" id="KW-0131">Cell cycle</keyword>
<evidence type="ECO:0000313" key="19">
    <source>
        <dbReference type="Proteomes" id="UP000034711"/>
    </source>
</evidence>
<evidence type="ECO:0000259" key="16">
    <source>
        <dbReference type="Pfam" id="PF02875"/>
    </source>
</evidence>
<dbReference type="SUPFAM" id="SSF51984">
    <property type="entry name" value="MurCD N-terminal domain"/>
    <property type="match status" value="1"/>
</dbReference>
<evidence type="ECO:0000256" key="14">
    <source>
        <dbReference type="HAMAP-Rule" id="MF_00046"/>
    </source>
</evidence>
<evidence type="ECO:0000256" key="8">
    <source>
        <dbReference type="ARBA" id="ARBA00022840"/>
    </source>
</evidence>
<dbReference type="Pfam" id="PF08245">
    <property type="entry name" value="Mur_ligase_M"/>
    <property type="match status" value="1"/>
</dbReference>